<dbReference type="GO" id="GO:0000398">
    <property type="term" value="P:mRNA splicing, via spliceosome"/>
    <property type="evidence" value="ECO:0007669"/>
    <property type="project" value="InterPro"/>
</dbReference>
<dbReference type="GO" id="GO:0003723">
    <property type="term" value="F:RNA binding"/>
    <property type="evidence" value="ECO:0007669"/>
    <property type="project" value="InterPro"/>
</dbReference>
<feature type="zinc finger region" description="C3H1-type" evidence="5">
    <location>
        <begin position="175"/>
        <end position="203"/>
    </location>
</feature>
<dbReference type="InterPro" id="IPR036855">
    <property type="entry name" value="Znf_CCCH_sf"/>
</dbReference>
<dbReference type="SUPFAM" id="SSF54928">
    <property type="entry name" value="RNA-binding domain, RBD"/>
    <property type="match status" value="1"/>
</dbReference>
<dbReference type="Gene3D" id="3.30.70.330">
    <property type="match status" value="1"/>
</dbReference>
<dbReference type="PROSITE" id="PS50103">
    <property type="entry name" value="ZF_C3H1"/>
    <property type="match status" value="2"/>
</dbReference>
<dbReference type="PANTHER" id="PTHR12620">
    <property type="entry name" value="U2 SNRNP AUXILIARY FACTOR, SMALL SUBUNIT"/>
    <property type="match status" value="1"/>
</dbReference>
<reference evidence="7 8" key="1">
    <citation type="journal article" date="2023" name="Elife">
        <title>Identification of key yeast species and microbe-microbe interactions impacting larval growth of Drosophila in the wild.</title>
        <authorList>
            <person name="Mure A."/>
            <person name="Sugiura Y."/>
            <person name="Maeda R."/>
            <person name="Honda K."/>
            <person name="Sakurai N."/>
            <person name="Takahashi Y."/>
            <person name="Watada M."/>
            <person name="Katoh T."/>
            <person name="Gotoh A."/>
            <person name="Gotoh Y."/>
            <person name="Taniguchi I."/>
            <person name="Nakamura K."/>
            <person name="Hayashi T."/>
            <person name="Katayama T."/>
            <person name="Uemura T."/>
            <person name="Hattori Y."/>
        </authorList>
    </citation>
    <scope>NUCLEOTIDE SEQUENCE [LARGE SCALE GENOMIC DNA]</scope>
    <source>
        <strain evidence="7 8">PK-24</strain>
    </source>
</reference>
<proteinExistence type="predicted"/>
<dbReference type="GO" id="GO:0008270">
    <property type="term" value="F:zinc ion binding"/>
    <property type="evidence" value="ECO:0007669"/>
    <property type="project" value="UniProtKB-KW"/>
</dbReference>
<dbReference type="InterPro" id="IPR035979">
    <property type="entry name" value="RBD_domain_sf"/>
</dbReference>
<dbReference type="GO" id="GO:0089701">
    <property type="term" value="C:U2AF complex"/>
    <property type="evidence" value="ECO:0007669"/>
    <property type="project" value="InterPro"/>
</dbReference>
<name>A0AAV5R9V7_PICKL</name>
<feature type="zinc finger region" description="C3H1-type" evidence="5">
    <location>
        <begin position="21"/>
        <end position="49"/>
    </location>
</feature>
<dbReference type="InterPro" id="IPR000571">
    <property type="entry name" value="Znf_CCCH"/>
</dbReference>
<dbReference type="EMBL" id="BTGB01000009">
    <property type="protein sequence ID" value="GMM47578.1"/>
    <property type="molecule type" value="Genomic_DNA"/>
</dbReference>
<evidence type="ECO:0000256" key="2">
    <source>
        <dbReference type="ARBA" id="ARBA00022737"/>
    </source>
</evidence>
<evidence type="ECO:0000256" key="4">
    <source>
        <dbReference type="ARBA" id="ARBA00022833"/>
    </source>
</evidence>
<organism evidence="7 8">
    <name type="scientific">Pichia kluyveri</name>
    <name type="common">Yeast</name>
    <dbReference type="NCBI Taxonomy" id="36015"/>
    <lineage>
        <taxon>Eukaryota</taxon>
        <taxon>Fungi</taxon>
        <taxon>Dikarya</taxon>
        <taxon>Ascomycota</taxon>
        <taxon>Saccharomycotina</taxon>
        <taxon>Pichiomycetes</taxon>
        <taxon>Pichiales</taxon>
        <taxon>Pichiaceae</taxon>
        <taxon>Pichia</taxon>
    </lineage>
</organism>
<evidence type="ECO:0000259" key="6">
    <source>
        <dbReference type="PROSITE" id="PS50103"/>
    </source>
</evidence>
<keyword evidence="3 5" id="KW-0863">Zinc-finger</keyword>
<feature type="domain" description="C3H1-type" evidence="6">
    <location>
        <begin position="21"/>
        <end position="49"/>
    </location>
</feature>
<protein>
    <recommendedName>
        <fullName evidence="6">C3H1-type domain-containing protein</fullName>
    </recommendedName>
</protein>
<dbReference type="InterPro" id="IPR012677">
    <property type="entry name" value="Nucleotide-bd_a/b_plait_sf"/>
</dbReference>
<accession>A0AAV5R9V7</accession>
<dbReference type="InterPro" id="IPR009145">
    <property type="entry name" value="U2AF_small"/>
</dbReference>
<keyword evidence="4 5" id="KW-0862">Zinc</keyword>
<dbReference type="AlphaFoldDB" id="A0AAV5R9V7"/>
<evidence type="ECO:0000256" key="3">
    <source>
        <dbReference type="ARBA" id="ARBA00022771"/>
    </source>
</evidence>
<evidence type="ECO:0000256" key="1">
    <source>
        <dbReference type="ARBA" id="ARBA00022723"/>
    </source>
</evidence>
<feature type="domain" description="C3H1-type" evidence="6">
    <location>
        <begin position="175"/>
        <end position="203"/>
    </location>
</feature>
<comment type="caution">
    <text evidence="7">The sequence shown here is derived from an EMBL/GenBank/DDBJ whole genome shotgun (WGS) entry which is preliminary data.</text>
</comment>
<evidence type="ECO:0000313" key="7">
    <source>
        <dbReference type="EMBL" id="GMM47578.1"/>
    </source>
</evidence>
<dbReference type="PRINTS" id="PR01848">
    <property type="entry name" value="U2AUXFACTOR"/>
</dbReference>
<dbReference type="SMART" id="SM00356">
    <property type="entry name" value="ZnF_C3H1"/>
    <property type="match status" value="2"/>
</dbReference>
<keyword evidence="2" id="KW-0677">Repeat</keyword>
<sequence>MSENNTAVVSRNYQNNFVPNGTKLNECQFWSKVGSCRHGNKCAKIHKRPTRSKTVVFWKIFNNPIRTYYGRGPLSKQADIIDDSNDGFVTIKVDIDENYLKSETDRLYQDLFVELSLNFGEIDGILICGNFNPHIGGNVLVKFKDEKTAFRCYQSCNDRWYNGKPMFCDFSPVQYFEDAICKGFSSHGRCERGDKCNLIHPRRPNPELHRTLISSQRDYYKDKD</sequence>
<dbReference type="SUPFAM" id="SSF90229">
    <property type="entry name" value="CCCH zinc finger"/>
    <property type="match status" value="1"/>
</dbReference>
<evidence type="ECO:0000256" key="5">
    <source>
        <dbReference type="PROSITE-ProRule" id="PRU00723"/>
    </source>
</evidence>
<dbReference type="Proteomes" id="UP001378960">
    <property type="component" value="Unassembled WGS sequence"/>
</dbReference>
<keyword evidence="8" id="KW-1185">Reference proteome</keyword>
<evidence type="ECO:0000313" key="8">
    <source>
        <dbReference type="Proteomes" id="UP001378960"/>
    </source>
</evidence>
<gene>
    <name evidence="7" type="ORF">DAPK24_041760</name>
</gene>
<keyword evidence="1 5" id="KW-0479">Metal-binding</keyword>